<accession>A0ABV3CIP1</accession>
<feature type="region of interest" description="Disordered" evidence="1">
    <location>
        <begin position="148"/>
        <end position="170"/>
    </location>
</feature>
<proteinExistence type="predicted"/>
<feature type="signal peptide" evidence="2">
    <location>
        <begin position="1"/>
        <end position="33"/>
    </location>
</feature>
<protein>
    <recommendedName>
        <fullName evidence="5">DUF5666 domain-containing protein</fullName>
    </recommendedName>
</protein>
<evidence type="ECO:0000256" key="1">
    <source>
        <dbReference type="SAM" id="MobiDB-lite"/>
    </source>
</evidence>
<feature type="region of interest" description="Disordered" evidence="1">
    <location>
        <begin position="269"/>
        <end position="330"/>
    </location>
</feature>
<gene>
    <name evidence="3" type="ORF">AB0A88_31630</name>
</gene>
<organism evidence="3 4">
    <name type="scientific">Streptomyces narbonensis</name>
    <dbReference type="NCBI Taxonomy" id="67333"/>
    <lineage>
        <taxon>Bacteria</taxon>
        <taxon>Bacillati</taxon>
        <taxon>Actinomycetota</taxon>
        <taxon>Actinomycetes</taxon>
        <taxon>Kitasatosporales</taxon>
        <taxon>Streptomycetaceae</taxon>
        <taxon>Streptomyces</taxon>
    </lineage>
</organism>
<feature type="compositionally biased region" description="Polar residues" evidence="1">
    <location>
        <begin position="148"/>
        <end position="164"/>
    </location>
</feature>
<evidence type="ECO:0000313" key="4">
    <source>
        <dbReference type="Proteomes" id="UP001551329"/>
    </source>
</evidence>
<dbReference type="EMBL" id="JBEZAE010000029">
    <property type="protein sequence ID" value="MEU7074652.1"/>
    <property type="molecule type" value="Genomic_DNA"/>
</dbReference>
<keyword evidence="2" id="KW-0732">Signal</keyword>
<feature type="chain" id="PRO_5046790006" description="DUF5666 domain-containing protein" evidence="2">
    <location>
        <begin position="34"/>
        <end position="330"/>
    </location>
</feature>
<dbReference type="RefSeq" id="WP_358477312.1">
    <property type="nucleotide sequence ID" value="NZ_JBEZAE010000029.1"/>
</dbReference>
<comment type="caution">
    <text evidence="3">The sequence shown here is derived from an EMBL/GenBank/DDBJ whole genome shotgun (WGS) entry which is preliminary data.</text>
</comment>
<evidence type="ECO:0000256" key="2">
    <source>
        <dbReference type="SAM" id="SignalP"/>
    </source>
</evidence>
<dbReference type="Proteomes" id="UP001551329">
    <property type="component" value="Unassembled WGS sequence"/>
</dbReference>
<evidence type="ECO:0008006" key="5">
    <source>
        <dbReference type="Google" id="ProtNLM"/>
    </source>
</evidence>
<keyword evidence="4" id="KW-1185">Reference proteome</keyword>
<sequence length="330" mass="33898">MSPRRPRAARLSALALGLGLTAPLAFLAPPAVAEEAPGEIPTPPVARAVTADGRQARIADVLGYCGTKRAACSFKIDPKRDREYATAVKSLGNAVVNCTTSDMGVDRTVTLRTSSTDNIGGEISGKITAEGTVTASGEVTTNLSNDITSENKTPNLKDGPTSTNGTKTTVAGGGKVAGSLSAKLAFEAAFKATYSKSWTIENTEATVYRTTVKPYDMLIFGASASMRRVVGDLVTDTGRKILNVSVDSPSMVNSSTFVAQTYAVPDKLCGRKRPAGDTAGDGDNTSPPPGGLRSVGSAGAVGSVREVPAARAVPPGAEPKREVVLSSHGS</sequence>
<evidence type="ECO:0000313" key="3">
    <source>
        <dbReference type="EMBL" id="MEU7074652.1"/>
    </source>
</evidence>
<reference evidence="3 4" key="1">
    <citation type="submission" date="2024-06" db="EMBL/GenBank/DDBJ databases">
        <title>The Natural Products Discovery Center: Release of the First 8490 Sequenced Strains for Exploring Actinobacteria Biosynthetic Diversity.</title>
        <authorList>
            <person name="Kalkreuter E."/>
            <person name="Kautsar S.A."/>
            <person name="Yang D."/>
            <person name="Bader C.D."/>
            <person name="Teijaro C.N."/>
            <person name="Fluegel L."/>
            <person name="Davis C.M."/>
            <person name="Simpson J.R."/>
            <person name="Lauterbach L."/>
            <person name="Steele A.D."/>
            <person name="Gui C."/>
            <person name="Meng S."/>
            <person name="Li G."/>
            <person name="Viehrig K."/>
            <person name="Ye F."/>
            <person name="Su P."/>
            <person name="Kiefer A.F."/>
            <person name="Nichols A."/>
            <person name="Cepeda A.J."/>
            <person name="Yan W."/>
            <person name="Fan B."/>
            <person name="Jiang Y."/>
            <person name="Adhikari A."/>
            <person name="Zheng C.-J."/>
            <person name="Schuster L."/>
            <person name="Cowan T.M."/>
            <person name="Smanski M.J."/>
            <person name="Chevrette M.G."/>
            <person name="De Carvalho L.P.S."/>
            <person name="Shen B."/>
        </authorList>
    </citation>
    <scope>NUCLEOTIDE SEQUENCE [LARGE SCALE GENOMIC DNA]</scope>
    <source>
        <strain evidence="3 4">NPDC045974</strain>
    </source>
</reference>
<name>A0ABV3CIP1_9ACTN</name>